<feature type="transmembrane region" description="Helical" evidence="1">
    <location>
        <begin position="9"/>
        <end position="27"/>
    </location>
</feature>
<accession>A0ABN7NBC1</accession>
<dbReference type="Proteomes" id="UP000673821">
    <property type="component" value="Unassembled WGS sequence"/>
</dbReference>
<comment type="caution">
    <text evidence="2">The sequence shown here is derived from an EMBL/GenBank/DDBJ whole genome shotgun (WGS) entry which is preliminary data.</text>
</comment>
<dbReference type="EMBL" id="CAJNBH010000062">
    <property type="protein sequence ID" value="CAE6863206.1"/>
    <property type="molecule type" value="Genomic_DNA"/>
</dbReference>
<reference evidence="2 3" key="1">
    <citation type="submission" date="2021-02" db="EMBL/GenBank/DDBJ databases">
        <authorList>
            <person name="Vanwijnsberghe S."/>
        </authorList>
    </citation>
    <scope>NUCLEOTIDE SEQUENCE [LARGE SCALE GENOMIC DNA]</scope>
    <source>
        <strain evidence="2 3">R-69776</strain>
    </source>
</reference>
<dbReference type="RefSeq" id="WP_054043548.1">
    <property type="nucleotide sequence ID" value="NZ_CAJNAW010000056.1"/>
</dbReference>
<feature type="transmembrane region" description="Helical" evidence="1">
    <location>
        <begin position="47"/>
        <end position="66"/>
    </location>
</feature>
<keyword evidence="3" id="KW-1185">Reference proteome</keyword>
<evidence type="ECO:0000313" key="2">
    <source>
        <dbReference type="EMBL" id="CAE6863206.1"/>
    </source>
</evidence>
<sequence length="93" mass="9855">MKDTEIDRWAFAVLMCVCLGGLMLKAYAFGQYASPPDGEVARTCSDLLVFLGGVGSAALLCIRLVGSARVESMLFWAFLAGIVGAAILFCRGT</sequence>
<protein>
    <submittedName>
        <fullName evidence="2">Uncharacterized protein</fullName>
    </submittedName>
</protein>
<evidence type="ECO:0000256" key="1">
    <source>
        <dbReference type="SAM" id="Phobius"/>
    </source>
</evidence>
<organism evidence="2 3">
    <name type="scientific">Paraburkholderia nemoris</name>
    <dbReference type="NCBI Taxonomy" id="2793076"/>
    <lineage>
        <taxon>Bacteria</taxon>
        <taxon>Pseudomonadati</taxon>
        <taxon>Pseudomonadota</taxon>
        <taxon>Betaproteobacteria</taxon>
        <taxon>Burkholderiales</taxon>
        <taxon>Burkholderiaceae</taxon>
        <taxon>Paraburkholderia</taxon>
    </lineage>
</organism>
<gene>
    <name evidence="2" type="ORF">R69776_08118</name>
</gene>
<name>A0ABN7NBC1_9BURK</name>
<feature type="transmembrane region" description="Helical" evidence="1">
    <location>
        <begin position="73"/>
        <end position="89"/>
    </location>
</feature>
<keyword evidence="1" id="KW-0472">Membrane</keyword>
<proteinExistence type="predicted"/>
<keyword evidence="1" id="KW-1133">Transmembrane helix</keyword>
<keyword evidence="1" id="KW-0812">Transmembrane</keyword>
<evidence type="ECO:0000313" key="3">
    <source>
        <dbReference type="Proteomes" id="UP000673821"/>
    </source>
</evidence>